<feature type="signal peptide" evidence="1">
    <location>
        <begin position="1"/>
        <end position="24"/>
    </location>
</feature>
<gene>
    <name evidence="2" type="ORF">RT761_00917</name>
</gene>
<dbReference type="Proteomes" id="UP000594463">
    <property type="component" value="Chromosome"/>
</dbReference>
<evidence type="ECO:0000313" key="3">
    <source>
        <dbReference type="Proteomes" id="UP000594463"/>
    </source>
</evidence>
<protein>
    <submittedName>
        <fullName evidence="2">Uncharacterized protein</fullName>
    </submittedName>
</protein>
<dbReference type="KEGG" id="alam:RT761_00917"/>
<reference evidence="2 3" key="1">
    <citation type="journal article" date="2021" name="Nat. Commun.">
        <title>Isolation of a member of the candidate phylum Atribacteria reveals a unique cell membrane structure.</title>
        <authorList>
            <person name="Taiki K."/>
            <person name="Nobu M.K."/>
            <person name="Kusada H."/>
            <person name="Meng X.-Y."/>
            <person name="Hosoki N."/>
            <person name="Uematsu K."/>
            <person name="Yoshioka H."/>
            <person name="Kamagata Y."/>
            <person name="Tamaki H."/>
        </authorList>
    </citation>
    <scope>NUCLEOTIDE SEQUENCE [LARGE SCALE GENOMIC DNA]</scope>
    <source>
        <strain evidence="2 3">RT761</strain>
    </source>
</reference>
<dbReference type="EMBL" id="CP065383">
    <property type="protein sequence ID" value="QPM67705.1"/>
    <property type="molecule type" value="Genomic_DNA"/>
</dbReference>
<dbReference type="RefSeq" id="WP_218112893.1">
    <property type="nucleotide sequence ID" value="NZ_CP065383.1"/>
</dbReference>
<sequence length="181" mass="20177">MKGKLLFILILAVLALNIMTTGCARGDQPSWGEIGKTLTVRGVMKGLASSQYIYYFVFDTDGNILTGPKADPNTWDKYYVARYDGGNFYLKKPDGTQIFINDANTIDTTVTMTINLEELNSPNSIEFMAVTTDIQGNVLDSLSNYRVLKIQYQRFFSFTDTTGETSEAGADISRVEVEVQF</sequence>
<organism evidence="2 3">
    <name type="scientific">Atribacter laminatus</name>
    <dbReference type="NCBI Taxonomy" id="2847778"/>
    <lineage>
        <taxon>Bacteria</taxon>
        <taxon>Pseudomonadati</taxon>
        <taxon>Atribacterota</taxon>
        <taxon>Atribacteria</taxon>
        <taxon>Atribacterales</taxon>
        <taxon>Atribacteraceae</taxon>
        <taxon>Atribacter</taxon>
    </lineage>
</organism>
<evidence type="ECO:0000313" key="2">
    <source>
        <dbReference type="EMBL" id="QPM67705.1"/>
    </source>
</evidence>
<name>A0A7T1F2U6_ATRLM</name>
<dbReference type="AlphaFoldDB" id="A0A7T1F2U6"/>
<keyword evidence="1" id="KW-0732">Signal</keyword>
<feature type="chain" id="PRO_5030912659" evidence="1">
    <location>
        <begin position="25"/>
        <end position="181"/>
    </location>
</feature>
<proteinExistence type="predicted"/>
<dbReference type="PROSITE" id="PS51257">
    <property type="entry name" value="PROKAR_LIPOPROTEIN"/>
    <property type="match status" value="1"/>
</dbReference>
<accession>A0A7T1F2U6</accession>
<keyword evidence="3" id="KW-1185">Reference proteome</keyword>
<evidence type="ECO:0000256" key="1">
    <source>
        <dbReference type="SAM" id="SignalP"/>
    </source>
</evidence>